<gene>
    <name evidence="4" type="ORF">HERILL_LOCUS7177</name>
</gene>
<evidence type="ECO:0000259" key="3">
    <source>
        <dbReference type="Pfam" id="PF01281"/>
    </source>
</evidence>
<dbReference type="OrthoDB" id="5555409at2759"/>
<dbReference type="InterPro" id="IPR000244">
    <property type="entry name" value="Ribosomal_bL9"/>
</dbReference>
<protein>
    <recommendedName>
        <fullName evidence="1">Large ribosomal subunit protein bL9m</fullName>
    </recommendedName>
    <alternativeName>
        <fullName evidence="2">39S ribosomal protein L9, mitochondrial</fullName>
    </alternativeName>
</protein>
<dbReference type="SUPFAM" id="SSF55658">
    <property type="entry name" value="L9 N-domain-like"/>
    <property type="match status" value="1"/>
</dbReference>
<name>A0A7R8YT27_HERIL</name>
<dbReference type="OMA" id="AKHFIYE"/>
<dbReference type="GO" id="GO:0006412">
    <property type="term" value="P:translation"/>
    <property type="evidence" value="ECO:0007669"/>
    <property type="project" value="InterPro"/>
</dbReference>
<dbReference type="InterPro" id="IPR009027">
    <property type="entry name" value="Ribosomal_bL9/RNase_H1_N"/>
</dbReference>
<dbReference type="Pfam" id="PF01281">
    <property type="entry name" value="Ribosomal_L9_N"/>
    <property type="match status" value="1"/>
</dbReference>
<dbReference type="AlphaFoldDB" id="A0A7R8YT27"/>
<evidence type="ECO:0000256" key="1">
    <source>
        <dbReference type="ARBA" id="ARBA00035194"/>
    </source>
</evidence>
<evidence type="ECO:0000256" key="2">
    <source>
        <dbReference type="ARBA" id="ARBA00035381"/>
    </source>
</evidence>
<dbReference type="GO" id="GO:0003735">
    <property type="term" value="F:structural constituent of ribosome"/>
    <property type="evidence" value="ECO:0007669"/>
    <property type="project" value="InterPro"/>
</dbReference>
<dbReference type="FunCoup" id="A0A7R8YT27">
    <property type="interactions" value="1714"/>
</dbReference>
<dbReference type="PANTHER" id="PTHR21368">
    <property type="entry name" value="50S RIBOSOMAL PROTEIN L9"/>
    <property type="match status" value="1"/>
</dbReference>
<keyword evidence="5" id="KW-1185">Reference proteome</keyword>
<reference evidence="4 5" key="1">
    <citation type="submission" date="2020-11" db="EMBL/GenBank/DDBJ databases">
        <authorList>
            <person name="Wallbank WR R."/>
            <person name="Pardo Diaz C."/>
            <person name="Kozak K."/>
            <person name="Martin S."/>
            <person name="Jiggins C."/>
            <person name="Moest M."/>
            <person name="Warren A I."/>
            <person name="Generalovic N T."/>
            <person name="Byers J.R.P. K."/>
            <person name="Montejo-Kovacevich G."/>
            <person name="Yen C E."/>
        </authorList>
    </citation>
    <scope>NUCLEOTIDE SEQUENCE [LARGE SCALE GENOMIC DNA]</scope>
</reference>
<evidence type="ECO:0000313" key="5">
    <source>
        <dbReference type="Proteomes" id="UP000594454"/>
    </source>
</evidence>
<evidence type="ECO:0000313" key="4">
    <source>
        <dbReference type="EMBL" id="CAD7084272.1"/>
    </source>
</evidence>
<dbReference type="InParanoid" id="A0A7R8YT27"/>
<dbReference type="EMBL" id="LR899011">
    <property type="protein sequence ID" value="CAD7084272.1"/>
    <property type="molecule type" value="Genomic_DNA"/>
</dbReference>
<dbReference type="GO" id="GO:0005840">
    <property type="term" value="C:ribosome"/>
    <property type="evidence" value="ECO:0007669"/>
    <property type="project" value="InterPro"/>
</dbReference>
<dbReference type="Proteomes" id="UP000594454">
    <property type="component" value="Chromosome 3"/>
</dbReference>
<sequence length="243" mass="28139">MFCNKFLLPRGLTPISQILPANLQKRTTFILKRKWQEPLRKKGYGRRDLRAKNFVYDLVEDTLVKKQKNLSVTLTQYVESVGGQGEVISAKPNAAYNKLILPGYAKYTDAQQTTEKKDIDYAEHSSPFAQRTINMLNRITLGVVMNKDVPWVLEPWHIRVSLRKVGFYCDDSCITLPSTPIKGPDLDIENKDFYVTITINNKEKTELKCRIHHWSTDPSNRLPYVFEHWKQESEPLNIPSDQV</sequence>
<feature type="domain" description="Ribosomal protein L9" evidence="3">
    <location>
        <begin position="71"/>
        <end position="111"/>
    </location>
</feature>
<accession>A0A7R8YT27</accession>
<dbReference type="InterPro" id="IPR020070">
    <property type="entry name" value="Ribosomal_bL9_N"/>
</dbReference>
<organism evidence="4 5">
    <name type="scientific">Hermetia illucens</name>
    <name type="common">Black soldier fly</name>
    <dbReference type="NCBI Taxonomy" id="343691"/>
    <lineage>
        <taxon>Eukaryota</taxon>
        <taxon>Metazoa</taxon>
        <taxon>Ecdysozoa</taxon>
        <taxon>Arthropoda</taxon>
        <taxon>Hexapoda</taxon>
        <taxon>Insecta</taxon>
        <taxon>Pterygota</taxon>
        <taxon>Neoptera</taxon>
        <taxon>Endopterygota</taxon>
        <taxon>Diptera</taxon>
        <taxon>Brachycera</taxon>
        <taxon>Stratiomyomorpha</taxon>
        <taxon>Stratiomyidae</taxon>
        <taxon>Hermetiinae</taxon>
        <taxon>Hermetia</taxon>
    </lineage>
</organism>
<proteinExistence type="predicted"/>